<dbReference type="InterPro" id="IPR050517">
    <property type="entry name" value="DDR_Repair_Kinase"/>
</dbReference>
<gene>
    <name evidence="1" type="ORF">D9Q98_002622</name>
</gene>
<dbReference type="GO" id="GO:0006281">
    <property type="term" value="P:DNA repair"/>
    <property type="evidence" value="ECO:0007669"/>
    <property type="project" value="TreeGrafter"/>
</dbReference>
<proteinExistence type="predicted"/>
<dbReference type="EMBL" id="SIDB01000003">
    <property type="protein sequence ID" value="KAI3434549.1"/>
    <property type="molecule type" value="Genomic_DNA"/>
</dbReference>
<dbReference type="GO" id="GO:0000124">
    <property type="term" value="C:SAGA complex"/>
    <property type="evidence" value="ECO:0007669"/>
    <property type="project" value="TreeGrafter"/>
</dbReference>
<keyword evidence="2" id="KW-1185">Reference proteome</keyword>
<accession>A0A9D4TU41</accession>
<dbReference type="InterPro" id="IPR046807">
    <property type="entry name" value="Tra1_central"/>
</dbReference>
<organism evidence="1 2">
    <name type="scientific">Chlorella vulgaris</name>
    <name type="common">Green alga</name>
    <dbReference type="NCBI Taxonomy" id="3077"/>
    <lineage>
        <taxon>Eukaryota</taxon>
        <taxon>Viridiplantae</taxon>
        <taxon>Chlorophyta</taxon>
        <taxon>core chlorophytes</taxon>
        <taxon>Trebouxiophyceae</taxon>
        <taxon>Chlorellales</taxon>
        <taxon>Chlorellaceae</taxon>
        <taxon>Chlorella clade</taxon>
        <taxon>Chlorella</taxon>
    </lineage>
</organism>
<name>A0A9D4TU41_CHLVU</name>
<dbReference type="OrthoDB" id="5570127at2759"/>
<comment type="caution">
    <text evidence="1">The sequence shown here is derived from an EMBL/GenBank/DDBJ whole genome shotgun (WGS) entry which is preliminary data.</text>
</comment>
<dbReference type="Proteomes" id="UP001055712">
    <property type="component" value="Unassembled WGS sequence"/>
</dbReference>
<evidence type="ECO:0000313" key="1">
    <source>
        <dbReference type="EMBL" id="KAI3434549.1"/>
    </source>
</evidence>
<protein>
    <submittedName>
        <fullName evidence="1">Uncharacterized protein</fullName>
    </submittedName>
</protein>
<dbReference type="PANTHER" id="PTHR11139:SF1">
    <property type="entry name" value="TRANSFORMATION_TRANSCRIPTION DOMAIN-ASSOCIATED PROTEIN"/>
    <property type="match status" value="1"/>
</dbReference>
<reference evidence="1" key="1">
    <citation type="journal article" date="2019" name="Plant J.">
        <title>Chlorella vulgaris genome assembly and annotation reveals the molecular basis for metabolic acclimation to high light conditions.</title>
        <authorList>
            <person name="Cecchin M."/>
            <person name="Marcolungo L."/>
            <person name="Rossato M."/>
            <person name="Girolomoni L."/>
            <person name="Cosentino E."/>
            <person name="Cuine S."/>
            <person name="Li-Beisson Y."/>
            <person name="Delledonne M."/>
            <person name="Ballottari M."/>
        </authorList>
    </citation>
    <scope>NUCLEOTIDE SEQUENCE</scope>
    <source>
        <strain evidence="1">211/11P</strain>
    </source>
</reference>
<sequence>MDVLLDEQVLLGSSRTCIEGLRPLAYSTLAELVASCKSELSFEQLAKVVHIFTRIAHDCTMPGALQSTSLRLLYNLIETIFQRRADVRTSELYRGLLSSVLECFVRRLGSLRTQVPRIIEGLGVGDGPQSAHSAEPDLSNAYTLEDQPFPVLLPMLLTGSRDKEVSEFRSLLQTVFSCLKSVLYCMVAFHTNRGLQAPLSFPVKTWSVRSGDVRIVSRLITFGLPALAFYKAVPHPSVDMREQFADLFTVLQDGRDFADVVSPKLSFVFDMASSNPYFERVIQHLVEGDTAARSGVNRYMIALIFRFLVAEKKLDVLQAPQSKESQLVVQVLEMCFCMLPRVQLLDVQKSQQLAQLGIPPAERVLLPHIVAVTTYLNSGLGWDCVGREVCMRLLRSLFYNMALGKFLDVQAAFGASGLHAKLVDASLDLLRGPAATPVQEELAAELCLLAPARLEHLIPPMPRMMHAVLRALRGSDQSVSVALKVLDLWVDSFNPEFIERSMAGVIHDLMLALWARIQPHPSLHGIKVAEIMGKLGGRSRQWLLDGLSNEYKPIPEYGLRIILAFSPRTSFLVPLDRCVQFAAAAIGLAPSHHQQHNAIRLVHVCLSTLLKASLPKAVAMEKIVVFTALQECLQSRGESAWHICVYSV</sequence>
<dbReference type="Pfam" id="PF20175">
    <property type="entry name" value="Tra1_central"/>
    <property type="match status" value="1"/>
</dbReference>
<dbReference type="AlphaFoldDB" id="A0A9D4TU41"/>
<dbReference type="GO" id="GO:0005634">
    <property type="term" value="C:nucleus"/>
    <property type="evidence" value="ECO:0007669"/>
    <property type="project" value="TreeGrafter"/>
</dbReference>
<dbReference type="GO" id="GO:0006355">
    <property type="term" value="P:regulation of DNA-templated transcription"/>
    <property type="evidence" value="ECO:0007669"/>
    <property type="project" value="TreeGrafter"/>
</dbReference>
<evidence type="ECO:0000313" key="2">
    <source>
        <dbReference type="Proteomes" id="UP001055712"/>
    </source>
</evidence>
<reference evidence="1" key="2">
    <citation type="submission" date="2020-11" db="EMBL/GenBank/DDBJ databases">
        <authorList>
            <person name="Cecchin M."/>
            <person name="Marcolungo L."/>
            <person name="Rossato M."/>
            <person name="Girolomoni L."/>
            <person name="Cosentino E."/>
            <person name="Cuine S."/>
            <person name="Li-Beisson Y."/>
            <person name="Delledonne M."/>
            <person name="Ballottari M."/>
        </authorList>
    </citation>
    <scope>NUCLEOTIDE SEQUENCE</scope>
    <source>
        <strain evidence="1">211/11P</strain>
        <tissue evidence="1">Whole cell</tissue>
    </source>
</reference>
<dbReference type="GO" id="GO:0035267">
    <property type="term" value="C:NuA4 histone acetyltransferase complex"/>
    <property type="evidence" value="ECO:0007669"/>
    <property type="project" value="TreeGrafter"/>
</dbReference>
<dbReference type="PANTHER" id="PTHR11139">
    <property type="entry name" value="ATAXIA TELANGIECTASIA MUTATED ATM -RELATED"/>
    <property type="match status" value="1"/>
</dbReference>